<keyword evidence="3" id="KW-1185">Reference proteome</keyword>
<feature type="non-terminal residue" evidence="2">
    <location>
        <position position="1"/>
    </location>
</feature>
<dbReference type="AlphaFoldDB" id="A0ABD5RZG0"/>
<dbReference type="InterPro" id="IPR027598">
    <property type="entry name" value="Amphi-Trp_dom"/>
</dbReference>
<organism evidence="2 3">
    <name type="scientific">Halobium palmae</name>
    <dbReference type="NCBI Taxonomy" id="1776492"/>
    <lineage>
        <taxon>Archaea</taxon>
        <taxon>Methanobacteriati</taxon>
        <taxon>Methanobacteriota</taxon>
        <taxon>Stenosarchaea group</taxon>
        <taxon>Halobacteria</taxon>
        <taxon>Halobacteriales</taxon>
        <taxon>Haloferacaceae</taxon>
        <taxon>Halobium</taxon>
    </lineage>
</organism>
<comment type="caution">
    <text evidence="2">The sequence shown here is derived from an EMBL/GenBank/DDBJ whole genome shotgun (WGS) entry which is preliminary data.</text>
</comment>
<feature type="domain" description="Amphi-Trp" evidence="1">
    <location>
        <begin position="14"/>
        <end position="73"/>
    </location>
</feature>
<dbReference type="Proteomes" id="UP001596328">
    <property type="component" value="Unassembled WGS sequence"/>
</dbReference>
<reference evidence="2 3" key="1">
    <citation type="journal article" date="2019" name="Int. J. Syst. Evol. Microbiol.">
        <title>The Global Catalogue of Microorganisms (GCM) 10K type strain sequencing project: providing services to taxonomists for standard genome sequencing and annotation.</title>
        <authorList>
            <consortium name="The Broad Institute Genomics Platform"/>
            <consortium name="The Broad Institute Genome Sequencing Center for Infectious Disease"/>
            <person name="Wu L."/>
            <person name="Ma J."/>
        </authorList>
    </citation>
    <scope>NUCLEOTIDE SEQUENCE [LARGE SCALE GENOMIC DNA]</scope>
    <source>
        <strain evidence="2 3">NBRC 111368</strain>
    </source>
</reference>
<dbReference type="EMBL" id="JBHSWU010000165">
    <property type="protein sequence ID" value="MFC6724377.1"/>
    <property type="molecule type" value="Genomic_DNA"/>
</dbReference>
<protein>
    <submittedName>
        <fullName evidence="2">Amphi-Trp domain-containing protein</fullName>
    </submittedName>
</protein>
<evidence type="ECO:0000259" key="1">
    <source>
        <dbReference type="Pfam" id="PF20068"/>
    </source>
</evidence>
<dbReference type="Pfam" id="PF20068">
    <property type="entry name" value="Amphi-Trp"/>
    <property type="match status" value="1"/>
</dbReference>
<accession>A0ABD5RZG0</accession>
<evidence type="ECO:0000313" key="3">
    <source>
        <dbReference type="Proteomes" id="UP001596328"/>
    </source>
</evidence>
<proteinExistence type="predicted"/>
<evidence type="ECO:0000313" key="2">
    <source>
        <dbReference type="EMBL" id="MFC6724377.1"/>
    </source>
</evidence>
<name>A0ABD5RZG0_9EURY</name>
<gene>
    <name evidence="2" type="ORF">ACFQE1_08325</name>
</gene>
<sequence length="73" mass="7701">GATGTGRSAGSPSKVTFLVGNESATVRPPENVTFEVDVSTDSSLLESGARERVEFAIEWDADDVPSDDELSIE</sequence>